<evidence type="ECO:0000313" key="14">
    <source>
        <dbReference type="Proteomes" id="UP001280581"/>
    </source>
</evidence>
<feature type="transmembrane region" description="Helical" evidence="8">
    <location>
        <begin position="1146"/>
        <end position="1166"/>
    </location>
</feature>
<keyword evidence="6 8" id="KW-0472">Membrane</keyword>
<keyword evidence="5 8" id="KW-1133">Transmembrane helix</keyword>
<feature type="region of interest" description="Disordered" evidence="7">
    <location>
        <begin position="122"/>
        <end position="171"/>
    </location>
</feature>
<evidence type="ECO:0000259" key="12">
    <source>
        <dbReference type="PROSITE" id="PS51791"/>
    </source>
</evidence>
<sequence length="1495" mass="165934">MPGLVRKLLIFAAVDGLVLQPAPPRNHPPATQQAIKIDYKGRVGPLLHDRRNEDTAPTSLEAYGIIGLLQVATSFFLISICDREQVAQIRGKPVYKVTDVALIPLTSQADADSAIVSARQHVHRRRKVQDDDDDYVSDSDEDHAPSVTDSLDEEHIQDPASGSQLDRRTSVAEDVMQRKGVYGRFADKWFSKKGWKADKQRAQGMSSDHDLPKNVDSVSNEEDLEPVGPSKPDALPVEDHDVNEAISPAEISSALRGDSDENTVALLPKILRTTNMYFASGNFFFSYDYDLSRPIGRQQYSPNVPLSKQFDPLFFWNQHITAPFTDAGQHNFVLPLIQGFVGQRFFSIKVVDSKSKSIVIDPESTPDDMELRSMHKSHSTESISSVDGTTEPSNGKDFLLTLVSRRSIKRAGLRYLRRGVDDEGSTANSVETEQILSSSTWNTSHDRIFSFTQFRGSIPLFFSQSPYSLKPQVSTWGSEDTNAKAFERHFTNLSARYGSVYAASLVDKHGTEAKIGELYEHHAKRLHELGGGKQIDFQWFDFHSVCRGMHFENVSRLIDSIEPFLNSTGWTEISHEEARQTQSGVLRTNCMDCLDRTNVVQSACARTILEAQLSAGSYSIDLQHDNSTSWFNTLWADNGDAISKQYAGTVALKGDFTRTRKRQITGALTDFGLTLSRYYNNIVNDYFAQAVIDYLLGRATDSIFAEFEADMKSADYFIDVRKVRQAAIERAAGLVIEDKDEDLIAGWTLSTPTSADHVKTATFEEAVLLLTEKAVYFCRLDWGTEKVREFERIRLERLEGVWRGVYITSTLARRHMDEQKNVGFVLKFRAGPDGELVRRNTRSLDSGEGGSRSEEKATTPATGRFLAFKALEPRTSVPSSGEAAEEREQEVEMVKGICEEIVQATNKSRKDETGRLGVEEKDIISLSDAKKSTGTDYQGAPTGTKFLRSSCITESSKRADARSAGVAIGNIYGITAISVIGGGLFGFDISSMSAILPTQQYRCYFNQGPSYADDADGCSGPSPNVQGGITAAMPGGSFCGALISGYLTDKLGRKGAIQIGSIVWIIGSIISCASQNIAMLIVGRFINGISVGICSAQVPVYVTELAPPSKRGRVVGAQQWAITWGILIMFYISYGCTFLEGPTAWRVPWGLQMLPAVLLFFGLFLLPESPRWLARHDKWEEAHAVLTLVHGKGDPNAPFVTLEMEEIKQMIEFERQNADVSFMELFRPRMLNRLHIGVFTQIWSQLTGMNVMMYYQITYVFGMAGLKGNNNLIASSIQYVINVVMTIFALIFIDRWGRRIPLIVGALLMATWMFANAGLMASYGHKAPPGGLNNIAEQSWEIGGAPAKAVIACTYLFVASYAPTWGPVSWIYPPELFPLRVRGKAVAITTSSNWIFNFALSYFVPPAFVNIQWKVYIIFGVFCTAMAIHVFFMFPETSGKTLEEVEELFMSGVPAWKTHVDYIGTRKAEMGDLSDKEKALHAEHSPERVEDAPKA</sequence>
<protein>
    <recommendedName>
        <fullName evidence="15">Major facilitator superfamily (MFS) profile domain-containing protein</fullName>
    </recommendedName>
</protein>
<feature type="compositionally biased region" description="Polar residues" evidence="7">
    <location>
        <begin position="380"/>
        <end position="391"/>
    </location>
</feature>
<dbReference type="InterPro" id="IPR022158">
    <property type="entry name" value="Inositol_phosphatase"/>
</dbReference>
<dbReference type="Pfam" id="PF00083">
    <property type="entry name" value="Sugar_tr"/>
    <property type="match status" value="1"/>
</dbReference>
<feature type="transmembrane region" description="Helical" evidence="8">
    <location>
        <begin position="1385"/>
        <end position="1404"/>
    </location>
</feature>
<accession>A0AAN6LWP4</accession>
<dbReference type="PROSITE" id="PS50850">
    <property type="entry name" value="MFS"/>
    <property type="match status" value="1"/>
</dbReference>
<feature type="domain" description="HSac2" evidence="12">
    <location>
        <begin position="718"/>
        <end position="872"/>
    </location>
</feature>
<feature type="region of interest" description="Disordered" evidence="7">
    <location>
        <begin position="200"/>
        <end position="235"/>
    </location>
</feature>
<dbReference type="Proteomes" id="UP001280581">
    <property type="component" value="Unassembled WGS sequence"/>
</dbReference>
<evidence type="ECO:0000256" key="2">
    <source>
        <dbReference type="ARBA" id="ARBA00010992"/>
    </source>
</evidence>
<feature type="transmembrane region" description="Helical" evidence="8">
    <location>
        <begin position="1114"/>
        <end position="1134"/>
    </location>
</feature>
<evidence type="ECO:0000256" key="9">
    <source>
        <dbReference type="SAM" id="SignalP"/>
    </source>
</evidence>
<comment type="caution">
    <text evidence="13">The sequence shown here is derived from an EMBL/GenBank/DDBJ whole genome shotgun (WGS) entry which is preliminary data.</text>
</comment>
<dbReference type="EMBL" id="WVTA01000006">
    <property type="protein sequence ID" value="KAK3209078.1"/>
    <property type="molecule type" value="Genomic_DNA"/>
</dbReference>
<dbReference type="PROSITE" id="PS51791">
    <property type="entry name" value="HSAC2"/>
    <property type="match status" value="1"/>
</dbReference>
<feature type="region of interest" description="Disordered" evidence="7">
    <location>
        <begin position="1474"/>
        <end position="1495"/>
    </location>
</feature>
<evidence type="ECO:0000256" key="5">
    <source>
        <dbReference type="ARBA" id="ARBA00022989"/>
    </source>
</evidence>
<comment type="similarity">
    <text evidence="2">Belongs to the major facilitator superfamily. Sugar transporter (TC 2.A.1.1) family.</text>
</comment>
<dbReference type="PANTHER" id="PTHR45662:SF7">
    <property type="entry name" value="SACI DOMAIN PROTEIN (AFU_ORTHOLOGUE AFUA_1G15890)"/>
    <property type="match status" value="1"/>
</dbReference>
<dbReference type="GO" id="GO:0046856">
    <property type="term" value="P:phosphatidylinositol dephosphorylation"/>
    <property type="evidence" value="ECO:0007669"/>
    <property type="project" value="TreeGrafter"/>
</dbReference>
<keyword evidence="4 8" id="KW-0812">Transmembrane</keyword>
<dbReference type="InterPro" id="IPR002013">
    <property type="entry name" value="SAC_dom"/>
</dbReference>
<keyword evidence="14" id="KW-1185">Reference proteome</keyword>
<evidence type="ECO:0000256" key="7">
    <source>
        <dbReference type="SAM" id="MobiDB-lite"/>
    </source>
</evidence>
<dbReference type="InterPro" id="IPR036259">
    <property type="entry name" value="MFS_trans_sf"/>
</dbReference>
<dbReference type="Pfam" id="PF02383">
    <property type="entry name" value="Syja_N"/>
    <property type="match status" value="1"/>
</dbReference>
<feature type="region of interest" description="Disordered" evidence="7">
    <location>
        <begin position="837"/>
        <end position="859"/>
    </location>
</feature>
<evidence type="ECO:0000259" key="10">
    <source>
        <dbReference type="PROSITE" id="PS50275"/>
    </source>
</evidence>
<name>A0AAN6LWP4_9PLEO</name>
<dbReference type="PANTHER" id="PTHR45662">
    <property type="entry name" value="PHOSPHATIDYLINOSITIDE PHOSPHATASE SAC1"/>
    <property type="match status" value="1"/>
</dbReference>
<dbReference type="Gene3D" id="1.20.1250.20">
    <property type="entry name" value="MFS general substrate transporter like domains"/>
    <property type="match status" value="1"/>
</dbReference>
<feature type="transmembrane region" description="Helical" evidence="8">
    <location>
        <begin position="1236"/>
        <end position="1257"/>
    </location>
</feature>
<keyword evidence="3" id="KW-0813">Transport</keyword>
<reference evidence="13 14" key="1">
    <citation type="submission" date="2021-02" db="EMBL/GenBank/DDBJ databases">
        <title>Genome assembly of Pseudopithomyces chartarum.</title>
        <authorList>
            <person name="Jauregui R."/>
            <person name="Singh J."/>
            <person name="Voisey C."/>
        </authorList>
    </citation>
    <scope>NUCLEOTIDE SEQUENCE [LARGE SCALE GENOMIC DNA]</scope>
    <source>
        <strain evidence="13 14">AGR01</strain>
    </source>
</reference>
<feature type="transmembrane region" description="Helical" evidence="8">
    <location>
        <begin position="1416"/>
        <end position="1434"/>
    </location>
</feature>
<evidence type="ECO:0000313" key="13">
    <source>
        <dbReference type="EMBL" id="KAK3209078.1"/>
    </source>
</evidence>
<dbReference type="PRINTS" id="PR00171">
    <property type="entry name" value="SUGRTRNSPORT"/>
</dbReference>
<feature type="domain" description="Major facilitator superfamily (MFS) profile" evidence="11">
    <location>
        <begin position="974"/>
        <end position="1438"/>
    </location>
</feature>
<dbReference type="GO" id="GO:0022857">
    <property type="term" value="F:transmembrane transporter activity"/>
    <property type="evidence" value="ECO:0007669"/>
    <property type="project" value="InterPro"/>
</dbReference>
<dbReference type="InterPro" id="IPR034753">
    <property type="entry name" value="hSac2"/>
</dbReference>
<dbReference type="InterPro" id="IPR020846">
    <property type="entry name" value="MFS_dom"/>
</dbReference>
<evidence type="ECO:0000256" key="6">
    <source>
        <dbReference type="ARBA" id="ARBA00023136"/>
    </source>
</evidence>
<dbReference type="SUPFAM" id="SSF103473">
    <property type="entry name" value="MFS general substrate transporter"/>
    <property type="match status" value="1"/>
</dbReference>
<feature type="chain" id="PRO_5042856043" description="Major facilitator superfamily (MFS) profile domain-containing protein" evidence="9">
    <location>
        <begin position="17"/>
        <end position="1495"/>
    </location>
</feature>
<feature type="transmembrane region" description="Helical" evidence="8">
    <location>
        <begin position="1277"/>
        <end position="1293"/>
    </location>
</feature>
<evidence type="ECO:0000259" key="11">
    <source>
        <dbReference type="PROSITE" id="PS50850"/>
    </source>
</evidence>
<feature type="compositionally biased region" description="Basic and acidic residues" evidence="7">
    <location>
        <begin position="200"/>
        <end position="213"/>
    </location>
</feature>
<dbReference type="InterPro" id="IPR005829">
    <property type="entry name" value="Sugar_transporter_CS"/>
</dbReference>
<evidence type="ECO:0008006" key="15">
    <source>
        <dbReference type="Google" id="ProtNLM"/>
    </source>
</evidence>
<dbReference type="PROSITE" id="PS00216">
    <property type="entry name" value="SUGAR_TRANSPORT_1"/>
    <property type="match status" value="1"/>
</dbReference>
<dbReference type="GO" id="GO:0043812">
    <property type="term" value="F:phosphatidylinositol-4-phosphate phosphatase activity"/>
    <property type="evidence" value="ECO:0007669"/>
    <property type="project" value="TreeGrafter"/>
</dbReference>
<dbReference type="CDD" id="cd17356">
    <property type="entry name" value="MFS_HXT"/>
    <property type="match status" value="1"/>
</dbReference>
<dbReference type="NCBIfam" id="TIGR00879">
    <property type="entry name" value="SP"/>
    <property type="match status" value="1"/>
</dbReference>
<dbReference type="FunFam" id="1.20.1250.20:FF:000026">
    <property type="entry name" value="MFS quinate transporter QutD"/>
    <property type="match status" value="1"/>
</dbReference>
<evidence type="ECO:0000256" key="8">
    <source>
        <dbReference type="SAM" id="Phobius"/>
    </source>
</evidence>
<feature type="transmembrane region" description="Helical" evidence="8">
    <location>
        <begin position="1300"/>
        <end position="1323"/>
    </location>
</feature>
<dbReference type="InterPro" id="IPR003663">
    <property type="entry name" value="Sugar/inositol_transpt"/>
</dbReference>
<feature type="region of interest" description="Disordered" evidence="7">
    <location>
        <begin position="362"/>
        <end position="391"/>
    </location>
</feature>
<dbReference type="InterPro" id="IPR005828">
    <property type="entry name" value="MFS_sugar_transport-like"/>
</dbReference>
<evidence type="ECO:0000256" key="1">
    <source>
        <dbReference type="ARBA" id="ARBA00004141"/>
    </source>
</evidence>
<dbReference type="PROSITE" id="PS00217">
    <property type="entry name" value="SUGAR_TRANSPORT_2"/>
    <property type="match status" value="1"/>
</dbReference>
<feature type="compositionally biased region" description="Acidic residues" evidence="7">
    <location>
        <begin position="130"/>
        <end position="141"/>
    </location>
</feature>
<organism evidence="13 14">
    <name type="scientific">Pseudopithomyces chartarum</name>
    <dbReference type="NCBI Taxonomy" id="1892770"/>
    <lineage>
        <taxon>Eukaryota</taxon>
        <taxon>Fungi</taxon>
        <taxon>Dikarya</taxon>
        <taxon>Ascomycota</taxon>
        <taxon>Pezizomycotina</taxon>
        <taxon>Dothideomycetes</taxon>
        <taxon>Pleosporomycetidae</taxon>
        <taxon>Pleosporales</taxon>
        <taxon>Massarineae</taxon>
        <taxon>Didymosphaeriaceae</taxon>
        <taxon>Pseudopithomyces</taxon>
    </lineage>
</organism>
<dbReference type="Pfam" id="PF12456">
    <property type="entry name" value="hSac2"/>
    <property type="match status" value="1"/>
</dbReference>
<dbReference type="GO" id="GO:0016020">
    <property type="term" value="C:membrane"/>
    <property type="evidence" value="ECO:0007669"/>
    <property type="project" value="UniProtKB-SubCell"/>
</dbReference>
<evidence type="ECO:0000256" key="4">
    <source>
        <dbReference type="ARBA" id="ARBA00022692"/>
    </source>
</evidence>
<comment type="subcellular location">
    <subcellularLocation>
        <location evidence="1">Membrane</location>
        <topology evidence="1">Multi-pass membrane protein</topology>
    </subcellularLocation>
</comment>
<dbReference type="GO" id="GO:0005783">
    <property type="term" value="C:endoplasmic reticulum"/>
    <property type="evidence" value="ECO:0007669"/>
    <property type="project" value="TreeGrafter"/>
</dbReference>
<evidence type="ECO:0000256" key="3">
    <source>
        <dbReference type="ARBA" id="ARBA00022448"/>
    </source>
</evidence>
<feature type="signal peptide" evidence="9">
    <location>
        <begin position="1"/>
        <end position="16"/>
    </location>
</feature>
<proteinExistence type="inferred from homology"/>
<feature type="domain" description="SAC" evidence="10">
    <location>
        <begin position="274"/>
        <end position="648"/>
    </location>
</feature>
<gene>
    <name evidence="13" type="ORF">GRF29_69g636850</name>
</gene>
<dbReference type="PROSITE" id="PS50275">
    <property type="entry name" value="SAC"/>
    <property type="match status" value="1"/>
</dbReference>
<keyword evidence="9" id="KW-0732">Signal</keyword>